<dbReference type="PANTHER" id="PTHR43767">
    <property type="entry name" value="LONG-CHAIN-FATTY-ACID--COA LIGASE"/>
    <property type="match status" value="1"/>
</dbReference>
<dbReference type="InterPro" id="IPR050237">
    <property type="entry name" value="ATP-dep_AMP-bd_enzyme"/>
</dbReference>
<keyword evidence="5" id="KW-1185">Reference proteome</keyword>
<feature type="transmembrane region" description="Helical" evidence="1">
    <location>
        <begin position="669"/>
        <end position="692"/>
    </location>
</feature>
<dbReference type="PANTHER" id="PTHR43767:SF10">
    <property type="entry name" value="SURFACTIN SYNTHASE SUBUNIT 1"/>
    <property type="match status" value="1"/>
</dbReference>
<feature type="domain" description="Carrier" evidence="3">
    <location>
        <begin position="489"/>
        <end position="530"/>
    </location>
</feature>
<name>A0ABU9AYX6_9BACT</name>
<reference evidence="4 5" key="1">
    <citation type="submission" date="2024-04" db="EMBL/GenBank/DDBJ databases">
        <title>Luteolibacter sp. isolated from soil.</title>
        <authorList>
            <person name="An J."/>
        </authorList>
    </citation>
    <scope>NUCLEOTIDE SEQUENCE [LARGE SCALE GENOMIC DNA]</scope>
    <source>
        <strain evidence="4 5">Y139</strain>
    </source>
</reference>
<feature type="transmembrane region" description="Helical" evidence="1">
    <location>
        <begin position="630"/>
        <end position="649"/>
    </location>
</feature>
<feature type="transmembrane region" description="Helical" evidence="1">
    <location>
        <begin position="779"/>
        <end position="800"/>
    </location>
</feature>
<dbReference type="InterPro" id="IPR036736">
    <property type="entry name" value="ACP-like_sf"/>
</dbReference>
<dbReference type="InterPro" id="IPR009081">
    <property type="entry name" value="PP-bd_ACP"/>
</dbReference>
<dbReference type="Pfam" id="PF00550">
    <property type="entry name" value="PP-binding"/>
    <property type="match status" value="1"/>
</dbReference>
<dbReference type="SUPFAM" id="SSF47336">
    <property type="entry name" value="ACP-like"/>
    <property type="match status" value="1"/>
</dbReference>
<dbReference type="InterPro" id="IPR042099">
    <property type="entry name" value="ANL_N_sf"/>
</dbReference>
<keyword evidence="1" id="KW-1133">Transmembrane helix</keyword>
<evidence type="ECO:0000259" key="3">
    <source>
        <dbReference type="Pfam" id="PF00550"/>
    </source>
</evidence>
<evidence type="ECO:0000256" key="1">
    <source>
        <dbReference type="SAM" id="Phobius"/>
    </source>
</evidence>
<evidence type="ECO:0000313" key="4">
    <source>
        <dbReference type="EMBL" id="MEK7952945.1"/>
    </source>
</evidence>
<evidence type="ECO:0000313" key="5">
    <source>
        <dbReference type="Proteomes" id="UP001371305"/>
    </source>
</evidence>
<dbReference type="InterPro" id="IPR000873">
    <property type="entry name" value="AMP-dep_synth/lig_dom"/>
</dbReference>
<keyword evidence="1" id="KW-0812">Transmembrane</keyword>
<feature type="domain" description="AMP-dependent synthetase/ligase" evidence="2">
    <location>
        <begin position="129"/>
        <end position="346"/>
    </location>
</feature>
<proteinExistence type="predicted"/>
<gene>
    <name evidence="4" type="ORF">WKV53_20700</name>
</gene>
<sequence>MVSTLVPPVATVSTRKPQFFTTLESHGDRVAIVLPDGSPVSYRDLAERADGYARQFSRKRQLLVIEMRNDIEAIAAYLGALRSGTPVILAAEGSTSREHPIIATFRPEKAVVCGANGWEVEVRDEHEDVDGLHPDLAVMLSTSGTTGSPKLVKLSHANLHENACSIAEYLELTPERRAITNLPLHYSYGLSVLNSHLSAGASIVLTELSVVDEAFWQIVRREQVTDLPGVPYTYELFEKVGLRSDPPPSLRVMTQAGGRLPPNLVSDYAEFARSRGIRFFVMYGQTEATARMAYLPPEQTLENSDCIGVAIPRGKFEIRDEAGHAIRKPGASGELVYQGPNVMMGYGLKREDLAAPAKLTELLTGDIAQWSDSGLVKIVGRSSRFSKIAGLRIGLDDVERILRESGRRAYAAGTDEFVAVALIDGSDAASARQLLAERCKLPAHHLIVFNLDGAPTLPSGKIDYVRVRTMGEEFHRKEAAEAATGDDPVRTLYGKALGISQIDDDASFSTLGGDSLSYMVVSRGLEKMLGSLPQHWERITVRDIDRLRQERVLNPVKGKAISTLSIDAVLRLIAISTIFIGHGSPDHTMWLRGGTTILFCLAGYSLCRFQREQFLSGKVLPAIQGAFQRIVVPYLLLMTVLLFGQHIPPHPAWWSLTSVFFIDTSHREILYSYWFIEALVHCLLIVCGLFLIPPVRRWAKAQPFGSGLALTGVGVLAFWLGRHSFGSEEFSHKFDGWLYVYMLGWTFALASKAWQKALLVAIGGVVVVQQFGLESSRPYWFVAALVVLAIIKEIRLPAWIGGAVSQLAAASYMAYLAHPLVLHITKFVLPKHFAFFHDNVPAAIILTYLGTLAAGLVGTVIWQQISTLVSALLSRRSEQVVA</sequence>
<accession>A0ABU9AYX6</accession>
<dbReference type="Pfam" id="PF00501">
    <property type="entry name" value="AMP-binding"/>
    <property type="match status" value="1"/>
</dbReference>
<dbReference type="Gene3D" id="3.40.50.12780">
    <property type="entry name" value="N-terminal domain of ligase-like"/>
    <property type="match status" value="1"/>
</dbReference>
<dbReference type="EMBL" id="JBBUKT010000009">
    <property type="protein sequence ID" value="MEK7952945.1"/>
    <property type="molecule type" value="Genomic_DNA"/>
</dbReference>
<feature type="transmembrane region" description="Helical" evidence="1">
    <location>
        <begin position="757"/>
        <end position="773"/>
    </location>
</feature>
<dbReference type="SUPFAM" id="SSF56801">
    <property type="entry name" value="Acetyl-CoA synthetase-like"/>
    <property type="match status" value="1"/>
</dbReference>
<organism evidence="4 5">
    <name type="scientific">Luteolibacter soli</name>
    <dbReference type="NCBI Taxonomy" id="3135280"/>
    <lineage>
        <taxon>Bacteria</taxon>
        <taxon>Pseudomonadati</taxon>
        <taxon>Verrucomicrobiota</taxon>
        <taxon>Verrucomicrobiia</taxon>
        <taxon>Verrucomicrobiales</taxon>
        <taxon>Verrucomicrobiaceae</taxon>
        <taxon>Luteolibacter</taxon>
    </lineage>
</organism>
<comment type="caution">
    <text evidence="4">The sequence shown here is derived from an EMBL/GenBank/DDBJ whole genome shotgun (WGS) entry which is preliminary data.</text>
</comment>
<protein>
    <submittedName>
        <fullName evidence="4">AMP-binding protein</fullName>
    </submittedName>
</protein>
<dbReference type="Proteomes" id="UP001371305">
    <property type="component" value="Unassembled WGS sequence"/>
</dbReference>
<keyword evidence="1" id="KW-0472">Membrane</keyword>
<feature type="transmembrane region" description="Helical" evidence="1">
    <location>
        <begin position="704"/>
        <end position="722"/>
    </location>
</feature>
<evidence type="ECO:0000259" key="2">
    <source>
        <dbReference type="Pfam" id="PF00501"/>
    </source>
</evidence>
<feature type="transmembrane region" description="Helical" evidence="1">
    <location>
        <begin position="841"/>
        <end position="862"/>
    </location>
</feature>
<dbReference type="RefSeq" id="WP_341406705.1">
    <property type="nucleotide sequence ID" value="NZ_JBBUKT010000009.1"/>
</dbReference>
<feature type="transmembrane region" description="Helical" evidence="1">
    <location>
        <begin position="589"/>
        <end position="609"/>
    </location>
</feature>